<reference evidence="2" key="1">
    <citation type="submission" date="2016-01" db="EMBL/GenBank/DDBJ databases">
        <authorList>
            <person name="Mitreva M."/>
            <person name="Pepin K.H."/>
            <person name="Mihindukulasuriya K.A."/>
            <person name="Fulton R."/>
            <person name="Fronick C."/>
            <person name="O'Laughlin M."/>
            <person name="Miner T."/>
            <person name="Herter B."/>
            <person name="Rosa B.A."/>
            <person name="Cordes M."/>
            <person name="Tomlinson C."/>
            <person name="Wollam A."/>
            <person name="Palsikar V.B."/>
            <person name="Mardis E.R."/>
            <person name="Wilson R.K."/>
        </authorList>
    </citation>
    <scope>NUCLEOTIDE SEQUENCE [LARGE SCALE GENOMIC DNA]</scope>
    <source>
        <strain evidence="2">MJR8151</strain>
    </source>
</reference>
<dbReference type="Proteomes" id="UP000070383">
    <property type="component" value="Unassembled WGS sequence"/>
</dbReference>
<gene>
    <name evidence="1" type="ORF">HMPREF3200_01712</name>
</gene>
<accession>A0A133KB57</accession>
<evidence type="ECO:0000313" key="2">
    <source>
        <dbReference type="Proteomes" id="UP000070383"/>
    </source>
</evidence>
<organism evidence="1 2">
    <name type="scientific">Anaerococcus tetradius</name>
    <dbReference type="NCBI Taxonomy" id="33036"/>
    <lineage>
        <taxon>Bacteria</taxon>
        <taxon>Bacillati</taxon>
        <taxon>Bacillota</taxon>
        <taxon>Tissierellia</taxon>
        <taxon>Tissierellales</taxon>
        <taxon>Peptoniphilaceae</taxon>
        <taxon>Anaerococcus</taxon>
    </lineage>
</organism>
<dbReference type="AlphaFoldDB" id="A0A133KB57"/>
<keyword evidence="2" id="KW-1185">Reference proteome</keyword>
<dbReference type="PATRIC" id="fig|33036.3.peg.1695"/>
<proteinExistence type="predicted"/>
<name>A0A133KB57_9FIRM</name>
<dbReference type="EMBL" id="LRPM01000071">
    <property type="protein sequence ID" value="KWZ76759.1"/>
    <property type="molecule type" value="Genomic_DNA"/>
</dbReference>
<protein>
    <submittedName>
        <fullName evidence="1">Uncharacterized protein</fullName>
    </submittedName>
</protein>
<evidence type="ECO:0000313" key="1">
    <source>
        <dbReference type="EMBL" id="KWZ76759.1"/>
    </source>
</evidence>
<sequence>MFERSELSIFRETNIRHSYIQDQVKQGSSFQKKRFAYANRPFPHSAQGAEGVREKGAWGKAGGGLCRPLSVPQKVRRVRPCEKNFLKY</sequence>
<comment type="caution">
    <text evidence="1">The sequence shown here is derived from an EMBL/GenBank/DDBJ whole genome shotgun (WGS) entry which is preliminary data.</text>
</comment>